<keyword evidence="2" id="KW-1185">Reference proteome</keyword>
<evidence type="ECO:0000313" key="1">
    <source>
        <dbReference type="EMBL" id="GMH28531.1"/>
    </source>
</evidence>
<sequence length="146" mass="16482">MIPHFMDVSEKCTANLRCDGRTCRVRREAEVPEMTEVQGKIRSLLTAKPNFQNSGVPELPRSRTSGIFKLQTPPISNIKRHRFKWEWLTTRRTTISATLNAATEAPNRLKISLLRKKMGISLTTPNLLTKRHLCGGKGSVGQNDIQ</sequence>
<name>A0AAD3Y6H8_NEPGR</name>
<dbReference type="EMBL" id="BSYO01000034">
    <property type="protein sequence ID" value="GMH28531.1"/>
    <property type="molecule type" value="Genomic_DNA"/>
</dbReference>
<evidence type="ECO:0000313" key="2">
    <source>
        <dbReference type="Proteomes" id="UP001279734"/>
    </source>
</evidence>
<gene>
    <name evidence="1" type="ORF">Nepgr_030374</name>
</gene>
<comment type="caution">
    <text evidence="1">The sequence shown here is derived from an EMBL/GenBank/DDBJ whole genome shotgun (WGS) entry which is preliminary data.</text>
</comment>
<dbReference type="AlphaFoldDB" id="A0AAD3Y6H8"/>
<accession>A0AAD3Y6H8</accession>
<organism evidence="1 2">
    <name type="scientific">Nepenthes gracilis</name>
    <name type="common">Slender pitcher plant</name>
    <dbReference type="NCBI Taxonomy" id="150966"/>
    <lineage>
        <taxon>Eukaryota</taxon>
        <taxon>Viridiplantae</taxon>
        <taxon>Streptophyta</taxon>
        <taxon>Embryophyta</taxon>
        <taxon>Tracheophyta</taxon>
        <taxon>Spermatophyta</taxon>
        <taxon>Magnoliopsida</taxon>
        <taxon>eudicotyledons</taxon>
        <taxon>Gunneridae</taxon>
        <taxon>Pentapetalae</taxon>
        <taxon>Caryophyllales</taxon>
        <taxon>Nepenthaceae</taxon>
        <taxon>Nepenthes</taxon>
    </lineage>
</organism>
<proteinExistence type="predicted"/>
<reference evidence="1" key="1">
    <citation type="submission" date="2023-05" db="EMBL/GenBank/DDBJ databases">
        <title>Nepenthes gracilis genome sequencing.</title>
        <authorList>
            <person name="Fukushima K."/>
        </authorList>
    </citation>
    <scope>NUCLEOTIDE SEQUENCE</scope>
    <source>
        <strain evidence="1">SING2019-196</strain>
    </source>
</reference>
<dbReference type="Proteomes" id="UP001279734">
    <property type="component" value="Unassembled WGS sequence"/>
</dbReference>
<protein>
    <submittedName>
        <fullName evidence="1">Uncharacterized protein</fullName>
    </submittedName>
</protein>